<proteinExistence type="predicted"/>
<sequence>GMFVTSILAHCEAALEVEWVHTIIHVVSTPASMRVTVASTGTKLSRDIAVGQQWAKPRHF</sequence>
<evidence type="ECO:0000313" key="1">
    <source>
        <dbReference type="EMBL" id="MFC4363774.1"/>
    </source>
</evidence>
<gene>
    <name evidence="1" type="ORF">ACFOX3_15770</name>
</gene>
<accession>A0ABV8V9P1</accession>
<organism evidence="1 2">
    <name type="scientific">Simiduia curdlanivorans</name>
    <dbReference type="NCBI Taxonomy" id="1492769"/>
    <lineage>
        <taxon>Bacteria</taxon>
        <taxon>Pseudomonadati</taxon>
        <taxon>Pseudomonadota</taxon>
        <taxon>Gammaproteobacteria</taxon>
        <taxon>Cellvibrionales</taxon>
        <taxon>Cellvibrionaceae</taxon>
        <taxon>Simiduia</taxon>
    </lineage>
</organism>
<feature type="non-terminal residue" evidence="1">
    <location>
        <position position="1"/>
    </location>
</feature>
<protein>
    <submittedName>
        <fullName evidence="1">Uncharacterized protein</fullName>
    </submittedName>
</protein>
<reference evidence="2" key="1">
    <citation type="journal article" date="2019" name="Int. J. Syst. Evol. Microbiol.">
        <title>The Global Catalogue of Microorganisms (GCM) 10K type strain sequencing project: providing services to taxonomists for standard genome sequencing and annotation.</title>
        <authorList>
            <consortium name="The Broad Institute Genomics Platform"/>
            <consortium name="The Broad Institute Genome Sequencing Center for Infectious Disease"/>
            <person name="Wu L."/>
            <person name="Ma J."/>
        </authorList>
    </citation>
    <scope>NUCLEOTIDE SEQUENCE [LARGE SCALE GENOMIC DNA]</scope>
    <source>
        <strain evidence="2">CECT 8570</strain>
    </source>
</reference>
<dbReference type="Proteomes" id="UP001595840">
    <property type="component" value="Unassembled WGS sequence"/>
</dbReference>
<dbReference type="RefSeq" id="WP_380736353.1">
    <property type="nucleotide sequence ID" value="NZ_JBHSCX010000021.1"/>
</dbReference>
<comment type="caution">
    <text evidence="1">The sequence shown here is derived from an EMBL/GenBank/DDBJ whole genome shotgun (WGS) entry which is preliminary data.</text>
</comment>
<dbReference type="EMBL" id="JBHSCX010000021">
    <property type="protein sequence ID" value="MFC4363774.1"/>
    <property type="molecule type" value="Genomic_DNA"/>
</dbReference>
<keyword evidence="2" id="KW-1185">Reference proteome</keyword>
<evidence type="ECO:0000313" key="2">
    <source>
        <dbReference type="Proteomes" id="UP001595840"/>
    </source>
</evidence>
<name>A0ABV8V9P1_9GAMM</name>